<feature type="domain" description="N-acetyltransferase" evidence="1">
    <location>
        <begin position="77"/>
        <end position="216"/>
    </location>
</feature>
<reference evidence="2 3" key="1">
    <citation type="submission" date="2024-07" db="EMBL/GenBank/DDBJ databases">
        <title>Draft Genome Sequence of Ferrimicrobium acidiphilum Strain YE2023, Isolated from a Pulp of Bioleach Reactor.</title>
        <authorList>
            <person name="Elkina Y.A."/>
            <person name="Bulaeva A.G."/>
            <person name="Beletsky A.V."/>
            <person name="Mardanov A.V."/>
        </authorList>
    </citation>
    <scope>NUCLEOTIDE SEQUENCE [LARGE SCALE GENOMIC DNA]</scope>
    <source>
        <strain evidence="2 3">YE2023</strain>
    </source>
</reference>
<dbReference type="PANTHER" id="PTHR43617">
    <property type="entry name" value="L-AMINO ACID N-ACETYLTRANSFERASE"/>
    <property type="match status" value="1"/>
</dbReference>
<dbReference type="Proteomes" id="UP001560267">
    <property type="component" value="Unassembled WGS sequence"/>
</dbReference>
<proteinExistence type="predicted"/>
<name>A0ABV3Y2V5_9ACTN</name>
<keyword evidence="2" id="KW-0808">Transferase</keyword>
<dbReference type="InterPro" id="IPR050276">
    <property type="entry name" value="MshD_Acetyltransferase"/>
</dbReference>
<comment type="caution">
    <text evidence="2">The sequence shown here is derived from an EMBL/GenBank/DDBJ whole genome shotgun (WGS) entry which is preliminary data.</text>
</comment>
<keyword evidence="2" id="KW-0012">Acyltransferase</keyword>
<dbReference type="Pfam" id="PF00583">
    <property type="entry name" value="Acetyltransf_1"/>
    <property type="match status" value="1"/>
</dbReference>
<keyword evidence="3" id="KW-1185">Reference proteome</keyword>
<evidence type="ECO:0000259" key="1">
    <source>
        <dbReference type="PROSITE" id="PS51186"/>
    </source>
</evidence>
<dbReference type="InterPro" id="IPR000182">
    <property type="entry name" value="GNAT_dom"/>
</dbReference>
<dbReference type="CDD" id="cd04301">
    <property type="entry name" value="NAT_SF"/>
    <property type="match status" value="1"/>
</dbReference>
<dbReference type="EC" id="2.3.1.-" evidence="2"/>
<gene>
    <name evidence="2" type="ORF">AB6A68_08585</name>
</gene>
<accession>A0ABV3Y2V5</accession>
<sequence length="216" mass="24084">MLVTVPPQVWVRDPEILTRAMAVGKGMGFSRFLVQATGATQKAVLVAAGFHEVDRLHVLFRRSSLPLPEVPASARIARLQRASSLHIDEVIRVDNACFEPFWAMNQLALAEAVAATPRSRFRVVTVGDSDELAGYAIFGLGGGEGYLQRIAVDPRWQGRGFATRLIVDGLRWTKRWRTRRVGVNTQQRNEKALKLYLKLDFELQAEGISIFEPSSP</sequence>
<dbReference type="PROSITE" id="PS51186">
    <property type="entry name" value="GNAT"/>
    <property type="match status" value="1"/>
</dbReference>
<evidence type="ECO:0000313" key="2">
    <source>
        <dbReference type="EMBL" id="MEX6429893.1"/>
    </source>
</evidence>
<organism evidence="2 3">
    <name type="scientific">Ferrimicrobium acidiphilum</name>
    <dbReference type="NCBI Taxonomy" id="121039"/>
    <lineage>
        <taxon>Bacteria</taxon>
        <taxon>Bacillati</taxon>
        <taxon>Actinomycetota</taxon>
        <taxon>Acidimicrobiia</taxon>
        <taxon>Acidimicrobiales</taxon>
        <taxon>Acidimicrobiaceae</taxon>
        <taxon>Ferrimicrobium</taxon>
    </lineage>
</organism>
<dbReference type="Gene3D" id="3.40.630.30">
    <property type="match status" value="1"/>
</dbReference>
<dbReference type="SUPFAM" id="SSF55729">
    <property type="entry name" value="Acyl-CoA N-acyltransferases (Nat)"/>
    <property type="match status" value="1"/>
</dbReference>
<protein>
    <submittedName>
        <fullName evidence="2">GNAT family N-acetyltransferase</fullName>
        <ecNumber evidence="2">2.3.1.-</ecNumber>
    </submittedName>
</protein>
<dbReference type="GO" id="GO:0016746">
    <property type="term" value="F:acyltransferase activity"/>
    <property type="evidence" value="ECO:0007669"/>
    <property type="project" value="UniProtKB-KW"/>
</dbReference>
<dbReference type="EMBL" id="JBFSHR010000028">
    <property type="protein sequence ID" value="MEX6429893.1"/>
    <property type="molecule type" value="Genomic_DNA"/>
</dbReference>
<evidence type="ECO:0000313" key="3">
    <source>
        <dbReference type="Proteomes" id="UP001560267"/>
    </source>
</evidence>
<dbReference type="InterPro" id="IPR016181">
    <property type="entry name" value="Acyl_CoA_acyltransferase"/>
</dbReference>